<evidence type="ECO:0000313" key="5">
    <source>
        <dbReference type="Proteomes" id="UP001595536"/>
    </source>
</evidence>
<keyword evidence="5" id="KW-1185">Reference proteome</keyword>
<evidence type="ECO:0000259" key="3">
    <source>
        <dbReference type="SMART" id="SM00903"/>
    </source>
</evidence>
<dbReference type="InterPro" id="IPR012349">
    <property type="entry name" value="Split_barrel_FMN-bd"/>
</dbReference>
<feature type="region of interest" description="Disordered" evidence="2">
    <location>
        <begin position="1"/>
        <end position="37"/>
    </location>
</feature>
<dbReference type="InterPro" id="IPR050268">
    <property type="entry name" value="NADH-dep_flavin_reductase"/>
</dbReference>
<sequence length="197" mass="20796">MQTHPDNGLRPAPRKAAREALTERAQETAPAPGATPAFDSRAFRQALGHFATGVAVVTARGPGGEAIGMTMTSFNSVSLEPPLVLFSVARTAWSLPAMLAADAYAVNVLDGTQARLSDRFARASTDKWASVAHRSGAHGAPLIDGALAHFECAPWASHDGGDHVLFLARVLRFEAAGAGEPLIFFRGRYHRLAGADL</sequence>
<dbReference type="InterPro" id="IPR002563">
    <property type="entry name" value="Flavin_Rdtase-like_dom"/>
</dbReference>
<dbReference type="Pfam" id="PF01613">
    <property type="entry name" value="Flavin_Reduct"/>
    <property type="match status" value="1"/>
</dbReference>
<dbReference type="SMART" id="SM00903">
    <property type="entry name" value="Flavin_Reduct"/>
    <property type="match status" value="1"/>
</dbReference>
<dbReference type="EC" id="1.5.1.-" evidence="4"/>
<dbReference type="PANTHER" id="PTHR30466:SF1">
    <property type="entry name" value="FMN REDUCTASE (NADH) RUTF"/>
    <property type="match status" value="1"/>
</dbReference>
<feature type="compositionally biased region" description="Basic and acidic residues" evidence="2">
    <location>
        <begin position="16"/>
        <end position="26"/>
    </location>
</feature>
<organism evidence="4 5">
    <name type="scientific">Camelimonas abortus</name>
    <dbReference type="NCBI Taxonomy" id="1017184"/>
    <lineage>
        <taxon>Bacteria</taxon>
        <taxon>Pseudomonadati</taxon>
        <taxon>Pseudomonadota</taxon>
        <taxon>Alphaproteobacteria</taxon>
        <taxon>Hyphomicrobiales</taxon>
        <taxon>Chelatococcaceae</taxon>
        <taxon>Camelimonas</taxon>
    </lineage>
</organism>
<gene>
    <name evidence="4" type="ORF">ACFOEX_05795</name>
</gene>
<dbReference type="GO" id="GO:0016491">
    <property type="term" value="F:oxidoreductase activity"/>
    <property type="evidence" value="ECO:0007669"/>
    <property type="project" value="UniProtKB-KW"/>
</dbReference>
<comment type="caution">
    <text evidence="4">The sequence shown here is derived from an EMBL/GenBank/DDBJ whole genome shotgun (WGS) entry which is preliminary data.</text>
</comment>
<dbReference type="RefSeq" id="WP_376830354.1">
    <property type="nucleotide sequence ID" value="NZ_JBHLWR010000006.1"/>
</dbReference>
<evidence type="ECO:0000256" key="1">
    <source>
        <dbReference type="ARBA" id="ARBA00023002"/>
    </source>
</evidence>
<dbReference type="Proteomes" id="UP001595536">
    <property type="component" value="Unassembled WGS sequence"/>
</dbReference>
<accession>A0ABV7LDH8</accession>
<dbReference type="SUPFAM" id="SSF50475">
    <property type="entry name" value="FMN-binding split barrel"/>
    <property type="match status" value="1"/>
</dbReference>
<dbReference type="EMBL" id="JBHRUV010000023">
    <property type="protein sequence ID" value="MFC3265867.1"/>
    <property type="molecule type" value="Genomic_DNA"/>
</dbReference>
<protein>
    <submittedName>
        <fullName evidence="4">Flavin reductase family protein</fullName>
        <ecNumber evidence="4">1.5.1.-</ecNumber>
    </submittedName>
</protein>
<evidence type="ECO:0000313" key="4">
    <source>
        <dbReference type="EMBL" id="MFC3265867.1"/>
    </source>
</evidence>
<proteinExistence type="predicted"/>
<dbReference type="Gene3D" id="2.30.110.10">
    <property type="entry name" value="Electron Transport, Fmn-binding Protein, Chain A"/>
    <property type="match status" value="1"/>
</dbReference>
<name>A0ABV7LDH8_9HYPH</name>
<dbReference type="PANTHER" id="PTHR30466">
    <property type="entry name" value="FLAVIN REDUCTASE"/>
    <property type="match status" value="1"/>
</dbReference>
<keyword evidence="1 4" id="KW-0560">Oxidoreductase</keyword>
<reference evidence="5" key="1">
    <citation type="journal article" date="2019" name="Int. J. Syst. Evol. Microbiol.">
        <title>The Global Catalogue of Microorganisms (GCM) 10K type strain sequencing project: providing services to taxonomists for standard genome sequencing and annotation.</title>
        <authorList>
            <consortium name="The Broad Institute Genomics Platform"/>
            <consortium name="The Broad Institute Genome Sequencing Center for Infectious Disease"/>
            <person name="Wu L."/>
            <person name="Ma J."/>
        </authorList>
    </citation>
    <scope>NUCLEOTIDE SEQUENCE [LARGE SCALE GENOMIC DNA]</scope>
    <source>
        <strain evidence="5">CCM 7941</strain>
    </source>
</reference>
<evidence type="ECO:0000256" key="2">
    <source>
        <dbReference type="SAM" id="MobiDB-lite"/>
    </source>
</evidence>
<feature type="domain" description="Flavin reductase like" evidence="3">
    <location>
        <begin position="47"/>
        <end position="191"/>
    </location>
</feature>